<feature type="region of interest" description="Disordered" evidence="6">
    <location>
        <begin position="43"/>
        <end position="151"/>
    </location>
</feature>
<comment type="caution">
    <text evidence="7">The sequence shown here is derived from an EMBL/GenBank/DDBJ whole genome shotgun (WGS) entry which is preliminary data.</text>
</comment>
<dbReference type="PANTHER" id="PTHR15263:SF1">
    <property type="entry name" value="NF-KAPPA-B INHIBITOR-LIKE PROTEIN 1"/>
    <property type="match status" value="1"/>
</dbReference>
<keyword evidence="4" id="KW-0040">ANK repeat</keyword>
<evidence type="ECO:0000256" key="4">
    <source>
        <dbReference type="ARBA" id="ARBA00023043"/>
    </source>
</evidence>
<keyword evidence="3" id="KW-0677">Repeat</keyword>
<evidence type="ECO:0000256" key="1">
    <source>
        <dbReference type="ARBA" id="ARBA00004123"/>
    </source>
</evidence>
<evidence type="ECO:0000256" key="6">
    <source>
        <dbReference type="SAM" id="MobiDB-lite"/>
    </source>
</evidence>
<keyword evidence="2" id="KW-0597">Phosphoprotein</keyword>
<evidence type="ECO:0000256" key="2">
    <source>
        <dbReference type="ARBA" id="ARBA00022553"/>
    </source>
</evidence>
<accession>A0A8I3AEU1</accession>
<dbReference type="AlphaFoldDB" id="A0A8I3AEU1"/>
<dbReference type="Proteomes" id="UP000683000">
    <property type="component" value="Unassembled WGS sequence"/>
</dbReference>
<feature type="compositionally biased region" description="Basic residues" evidence="6">
    <location>
        <begin position="137"/>
        <end position="146"/>
    </location>
</feature>
<feature type="region of interest" description="Disordered" evidence="6">
    <location>
        <begin position="364"/>
        <end position="389"/>
    </location>
</feature>
<name>A0A8I3AEU1_9AGAM</name>
<feature type="region of interest" description="Disordered" evidence="6">
    <location>
        <begin position="290"/>
        <end position="317"/>
    </location>
</feature>
<dbReference type="EMBL" id="JAGFBS010000004">
    <property type="protein sequence ID" value="KAG6379745.1"/>
    <property type="molecule type" value="Genomic_DNA"/>
</dbReference>
<dbReference type="OrthoDB" id="412109at2759"/>
<proteinExistence type="predicted"/>
<evidence type="ECO:0000256" key="3">
    <source>
        <dbReference type="ARBA" id="ARBA00022737"/>
    </source>
</evidence>
<comment type="subcellular location">
    <subcellularLocation>
        <location evidence="1">Nucleus</location>
    </subcellularLocation>
</comment>
<dbReference type="InterPro" id="IPR038753">
    <property type="entry name" value="NFKBIL1"/>
</dbReference>
<keyword evidence="8" id="KW-1185">Reference proteome</keyword>
<feature type="compositionally biased region" description="Basic and acidic residues" evidence="6">
    <location>
        <begin position="127"/>
        <end position="136"/>
    </location>
</feature>
<organism evidence="7 8">
    <name type="scientific">Boletus reticuloceps</name>
    <dbReference type="NCBI Taxonomy" id="495285"/>
    <lineage>
        <taxon>Eukaryota</taxon>
        <taxon>Fungi</taxon>
        <taxon>Dikarya</taxon>
        <taxon>Basidiomycota</taxon>
        <taxon>Agaricomycotina</taxon>
        <taxon>Agaricomycetes</taxon>
        <taxon>Agaricomycetidae</taxon>
        <taxon>Boletales</taxon>
        <taxon>Boletineae</taxon>
        <taxon>Boletaceae</taxon>
        <taxon>Boletoideae</taxon>
        <taxon>Boletus</taxon>
    </lineage>
</organism>
<evidence type="ECO:0000256" key="5">
    <source>
        <dbReference type="ARBA" id="ARBA00023242"/>
    </source>
</evidence>
<dbReference type="GO" id="GO:0043124">
    <property type="term" value="P:negative regulation of canonical NF-kappaB signal transduction"/>
    <property type="evidence" value="ECO:0007669"/>
    <property type="project" value="InterPro"/>
</dbReference>
<keyword evidence="5" id="KW-0539">Nucleus</keyword>
<gene>
    <name evidence="7" type="ORF">JVT61DRAFT_10280</name>
</gene>
<evidence type="ECO:0000313" key="7">
    <source>
        <dbReference type="EMBL" id="KAG6379745.1"/>
    </source>
</evidence>
<dbReference type="GO" id="GO:0005634">
    <property type="term" value="C:nucleus"/>
    <property type="evidence" value="ECO:0007669"/>
    <property type="project" value="UniProtKB-SubCell"/>
</dbReference>
<protein>
    <submittedName>
        <fullName evidence="7">Uncharacterized protein</fullName>
    </submittedName>
</protein>
<feature type="compositionally biased region" description="Basic residues" evidence="6">
    <location>
        <begin position="95"/>
        <end position="105"/>
    </location>
</feature>
<evidence type="ECO:0000313" key="8">
    <source>
        <dbReference type="Proteomes" id="UP000683000"/>
    </source>
</evidence>
<sequence>MFRRTAGYHPYRPSVPLSPAGFRLGDYVPRRCFNLFQVPGFGDARSPDPSPLTSPIRGARYSGDDAPPTIRLGDLFSSRRPNPNPVPGKDSLPFPHRRKTKRGPKHLSFSKDAHGSGVIPQHRRSQQLKEKRDAFRTKQRGRRVARSRSGLGGLQREAETLMKPRHMNSEDRIFLEQLGNITVDHQMEDGLEEWRKRMARAAQETDQRRNEHEARDAEAAKLWEVKKDEEVEGFVRGEDEKREAQFRQLEEEAIRADMERQRAHEAAERTIREEQERLLREKLARKALEEERQRQEEQERRLQEERERQRREEMTHRLQEEMRQLRAEVDRLHQAEREHQQREEQTRKLREEVDRLRREAYERDERERLAREEQERQARSRAEEARRTTMEEQIRQHFVMYEAKWNELRTSNSMASIDVREMPWPVLGIISSADQITYQDVRAFLFHPQRPGVEGKSARDKVKAEMLRFHPDKFNTRIVPKIQQAQQGAAQEIAGAVARILTTIMNEEAAQK</sequence>
<reference evidence="7" key="1">
    <citation type="submission" date="2021-03" db="EMBL/GenBank/DDBJ databases">
        <title>Evolutionary innovations through gain and loss of genes in the ectomycorrhizal Boletales.</title>
        <authorList>
            <person name="Wu G."/>
            <person name="Miyauchi S."/>
            <person name="Morin E."/>
            <person name="Yang Z.-L."/>
            <person name="Xu J."/>
            <person name="Martin F.M."/>
        </authorList>
    </citation>
    <scope>NUCLEOTIDE SEQUENCE</scope>
    <source>
        <strain evidence="7">BR01</strain>
    </source>
</reference>
<dbReference type="PANTHER" id="PTHR15263">
    <property type="entry name" value="I-KAPPA-B-LIKE PROTEIN IKBL"/>
    <property type="match status" value="1"/>
</dbReference>